<dbReference type="AlphaFoldDB" id="A0A3B4V163"/>
<accession>A0A3B4V163</accession>
<dbReference type="GeneTree" id="ENSGT00940000176933"/>
<dbReference type="PANTHER" id="PTHR42152">
    <property type="entry name" value="PROTEIN GDF5OS, MITOCHONDRIAL"/>
    <property type="match status" value="1"/>
</dbReference>
<feature type="compositionally biased region" description="Pro residues" evidence="1">
    <location>
        <begin position="163"/>
        <end position="178"/>
    </location>
</feature>
<sequence length="215" mass="24525">MIQSSQPISLKFTWRCFRLQRGLAFTTWCWGRDCGCCRGFLAPLAGGARRIRLWVNRYSSRFLLLPNARKKAFSLLVLPGRANPRVRRSMGRPPRCSRASSSKHSCWECWCCWFLKPLKTFHTSNTSHLPPNPLTRSSMVFVWSRAPFCLPEVQVYSLRHGDGPPPPPPPPPSPPLPPSEAVDPIEALRGSDRRFLRMRSSAPRSPSRSRELMLK</sequence>
<reference evidence="2" key="1">
    <citation type="submission" date="2025-08" db="UniProtKB">
        <authorList>
            <consortium name="Ensembl"/>
        </authorList>
    </citation>
    <scope>IDENTIFICATION</scope>
</reference>
<dbReference type="Ensembl" id="ENSSDUT00000024753.1">
    <property type="protein sequence ID" value="ENSSDUP00000024297.1"/>
    <property type="gene ID" value="ENSSDUG00000017667.1"/>
</dbReference>
<dbReference type="InterPro" id="IPR039711">
    <property type="entry name" value="GDF5OS"/>
</dbReference>
<evidence type="ECO:0000313" key="3">
    <source>
        <dbReference type="Proteomes" id="UP000261420"/>
    </source>
</evidence>
<reference evidence="2" key="2">
    <citation type="submission" date="2025-09" db="UniProtKB">
        <authorList>
            <consortium name="Ensembl"/>
        </authorList>
    </citation>
    <scope>IDENTIFICATION</scope>
</reference>
<name>A0A3B4V163_SERDU</name>
<feature type="region of interest" description="Disordered" evidence="1">
    <location>
        <begin position="159"/>
        <end position="215"/>
    </location>
</feature>
<evidence type="ECO:0000256" key="1">
    <source>
        <dbReference type="SAM" id="MobiDB-lite"/>
    </source>
</evidence>
<proteinExistence type="predicted"/>
<dbReference type="OMA" id="QMSNTSH"/>
<dbReference type="Proteomes" id="UP000261420">
    <property type="component" value="Unplaced"/>
</dbReference>
<dbReference type="PANTHER" id="PTHR42152:SF1">
    <property type="entry name" value="PROTEIN GDF5-AS1, MITOCHONDRIAL"/>
    <property type="match status" value="1"/>
</dbReference>
<organism evidence="2 3">
    <name type="scientific">Seriola dumerili</name>
    <name type="common">Greater amberjack</name>
    <name type="synonym">Caranx dumerili</name>
    <dbReference type="NCBI Taxonomy" id="41447"/>
    <lineage>
        <taxon>Eukaryota</taxon>
        <taxon>Metazoa</taxon>
        <taxon>Chordata</taxon>
        <taxon>Craniata</taxon>
        <taxon>Vertebrata</taxon>
        <taxon>Euteleostomi</taxon>
        <taxon>Actinopterygii</taxon>
        <taxon>Neopterygii</taxon>
        <taxon>Teleostei</taxon>
        <taxon>Neoteleostei</taxon>
        <taxon>Acanthomorphata</taxon>
        <taxon>Carangaria</taxon>
        <taxon>Carangiformes</taxon>
        <taxon>Carangidae</taxon>
        <taxon>Seriola</taxon>
    </lineage>
</organism>
<protein>
    <submittedName>
        <fullName evidence="2">Uncharacterized protein</fullName>
    </submittedName>
</protein>
<evidence type="ECO:0000313" key="2">
    <source>
        <dbReference type="Ensembl" id="ENSSDUP00000024297.1"/>
    </source>
</evidence>
<keyword evidence="3" id="KW-1185">Reference proteome</keyword>